<evidence type="ECO:0000259" key="1">
    <source>
        <dbReference type="SMART" id="SM00849"/>
    </source>
</evidence>
<dbReference type="PANTHER" id="PTHR47619">
    <property type="entry name" value="METALLO-HYDROLASE YYCJ-RELATED"/>
    <property type="match status" value="1"/>
</dbReference>
<keyword evidence="3" id="KW-1185">Reference proteome</keyword>
<reference evidence="2 3" key="1">
    <citation type="submission" date="2021-03" db="EMBL/GenBank/DDBJ databases">
        <title>Genomic Encyclopedia of Type Strains, Phase IV (KMG-IV): sequencing the most valuable type-strain genomes for metagenomic binning, comparative biology and taxonomic classification.</title>
        <authorList>
            <person name="Goeker M."/>
        </authorList>
    </citation>
    <scope>NUCLEOTIDE SEQUENCE [LARGE SCALE GENOMIC DNA]</scope>
    <source>
        <strain evidence="2 3">DSM 27512</strain>
    </source>
</reference>
<accession>A0ABS4KLQ9</accession>
<dbReference type="InterPro" id="IPR052533">
    <property type="entry name" value="WalJ/YycJ-like"/>
</dbReference>
<proteinExistence type="predicted"/>
<feature type="domain" description="Metallo-beta-lactamase" evidence="1">
    <location>
        <begin position="13"/>
        <end position="191"/>
    </location>
</feature>
<dbReference type="PANTHER" id="PTHR47619:SF1">
    <property type="entry name" value="EXODEOXYRIBONUCLEASE WALJ"/>
    <property type="match status" value="1"/>
</dbReference>
<dbReference type="SUPFAM" id="SSF56281">
    <property type="entry name" value="Metallo-hydrolase/oxidoreductase"/>
    <property type="match status" value="1"/>
</dbReference>
<protein>
    <submittedName>
        <fullName evidence="2">Phosphoribosyl 1,2-cyclic phosphodiesterase</fullName>
    </submittedName>
</protein>
<gene>
    <name evidence="2" type="ORF">J2Z35_002550</name>
</gene>
<dbReference type="Proteomes" id="UP001314903">
    <property type="component" value="Unassembled WGS sequence"/>
</dbReference>
<name>A0ABS4KLQ9_9FIRM</name>
<dbReference type="SMART" id="SM00849">
    <property type="entry name" value="Lactamase_B"/>
    <property type="match status" value="1"/>
</dbReference>
<comment type="caution">
    <text evidence="2">The sequence shown here is derived from an EMBL/GenBank/DDBJ whole genome shotgun (WGS) entry which is preliminary data.</text>
</comment>
<evidence type="ECO:0000313" key="3">
    <source>
        <dbReference type="Proteomes" id="UP001314903"/>
    </source>
</evidence>
<dbReference type="Pfam" id="PF12706">
    <property type="entry name" value="Lactamase_B_2"/>
    <property type="match status" value="1"/>
</dbReference>
<sequence length="264" mass="29189">MNMRYISVASGSSGNCHYIEKGNTKILVDAGISGKKIENGLKEHMIDLAGLNGILVTHEHTDHIKSIGVISRRYDVPIYGTEKTWESMENSIGKIKEHNKRVFLSSEDTFIGDICVKSFPTSHDAVDPSGFTFRDSKGKISIATDLGYITDEARAALIGSDIVVLESNHDIEMLKMGSYPYYLKKRVLSEYGHLSNVDAGNLAKDLIKTGTKSILLAHLSRENNMPMIARQTVSSILESEGICSKKDLNLTVLSREFVSDIYTL</sequence>
<dbReference type="EMBL" id="JAGGLI010000037">
    <property type="protein sequence ID" value="MBP2028720.1"/>
    <property type="molecule type" value="Genomic_DNA"/>
</dbReference>
<dbReference type="InterPro" id="IPR001279">
    <property type="entry name" value="Metallo-B-lactamas"/>
</dbReference>
<evidence type="ECO:0000313" key="2">
    <source>
        <dbReference type="EMBL" id="MBP2028720.1"/>
    </source>
</evidence>
<dbReference type="InterPro" id="IPR036866">
    <property type="entry name" value="RibonucZ/Hydroxyglut_hydro"/>
</dbReference>
<dbReference type="Gene3D" id="3.60.15.10">
    <property type="entry name" value="Ribonuclease Z/Hydroxyacylglutathione hydrolase-like"/>
    <property type="match status" value="1"/>
</dbReference>
<organism evidence="2 3">
    <name type="scientific">Acetoanaerobium pronyense</name>
    <dbReference type="NCBI Taxonomy" id="1482736"/>
    <lineage>
        <taxon>Bacteria</taxon>
        <taxon>Bacillati</taxon>
        <taxon>Bacillota</taxon>
        <taxon>Clostridia</taxon>
        <taxon>Peptostreptococcales</taxon>
        <taxon>Filifactoraceae</taxon>
        <taxon>Acetoanaerobium</taxon>
    </lineage>
</organism>